<comment type="caution">
    <text evidence="1">The sequence shown here is derived from an EMBL/GenBank/DDBJ whole genome shotgun (WGS) entry which is preliminary data.</text>
</comment>
<reference evidence="1" key="1">
    <citation type="submission" date="2014-01" db="EMBL/GenBank/DDBJ databases">
        <authorList>
            <person name="Brown-Elliot B."/>
            <person name="Wallace R."/>
            <person name="Lenaerts A."/>
            <person name="Ordway D."/>
            <person name="DeGroote M.A."/>
            <person name="Parker T."/>
            <person name="Sizemore C."/>
            <person name="Tallon L.J."/>
            <person name="Sadzewicz L.K."/>
            <person name="Sengamalay N."/>
            <person name="Fraser C.M."/>
            <person name="Hine E."/>
            <person name="Shefchek K.A."/>
            <person name="Das S.P."/>
            <person name="Tettelin H."/>
        </authorList>
    </citation>
    <scope>NUCLEOTIDE SEQUENCE [LARGE SCALE GENOMIC DNA]</scope>
    <source>
        <strain evidence="1">4042</strain>
    </source>
</reference>
<dbReference type="AlphaFoldDB" id="X7YIS5"/>
<name>X7YIS5_MYCXE</name>
<evidence type="ECO:0000313" key="1">
    <source>
        <dbReference type="EMBL" id="EUA06711.1"/>
    </source>
</evidence>
<protein>
    <submittedName>
        <fullName evidence="1">Uncharacterized protein</fullName>
    </submittedName>
</protein>
<accession>X7YIS5</accession>
<proteinExistence type="predicted"/>
<organism evidence="1">
    <name type="scientific">Mycobacterium xenopi 4042</name>
    <dbReference type="NCBI Taxonomy" id="1299334"/>
    <lineage>
        <taxon>Bacteria</taxon>
        <taxon>Bacillati</taxon>
        <taxon>Actinomycetota</taxon>
        <taxon>Actinomycetes</taxon>
        <taxon>Mycobacteriales</taxon>
        <taxon>Mycobacteriaceae</taxon>
        <taxon>Mycobacterium</taxon>
    </lineage>
</organism>
<sequence length="65" mass="7329">MGRQLVRADEIAICDRRLTAAGVAAVMTFMLRRCAVTRRMRASPVTGRVRLMRTVVTMRMSGFAR</sequence>
<gene>
    <name evidence="1" type="ORF">I553_0219</name>
</gene>
<dbReference type="EMBL" id="JAOB01000093">
    <property type="protein sequence ID" value="EUA06711.1"/>
    <property type="molecule type" value="Genomic_DNA"/>
</dbReference>